<dbReference type="InterPro" id="IPR029063">
    <property type="entry name" value="SAM-dependent_MTases_sf"/>
</dbReference>
<feature type="domain" description="Methyltransferase type 11" evidence="2">
    <location>
        <begin position="71"/>
        <end position="160"/>
    </location>
</feature>
<feature type="region of interest" description="Disordered" evidence="1">
    <location>
        <begin position="1"/>
        <end position="21"/>
    </location>
</feature>
<dbReference type="OrthoDB" id="9760689at2"/>
<proteinExistence type="predicted"/>
<dbReference type="Proteomes" id="UP000262004">
    <property type="component" value="Chromosome"/>
</dbReference>
<keyword evidence="3" id="KW-0489">Methyltransferase</keyword>
<keyword evidence="4" id="KW-1185">Reference proteome</keyword>
<dbReference type="KEGG" id="htl:HPTL_1307"/>
<evidence type="ECO:0000313" key="3">
    <source>
        <dbReference type="EMBL" id="BBD77571.1"/>
    </source>
</evidence>
<gene>
    <name evidence="3" type="primary">bioC</name>
    <name evidence="3" type="ORF">HPTL_1307</name>
</gene>
<dbReference type="EMBL" id="AP018558">
    <property type="protein sequence ID" value="BBD77571.1"/>
    <property type="molecule type" value="Genomic_DNA"/>
</dbReference>
<dbReference type="InterPro" id="IPR013216">
    <property type="entry name" value="Methyltransf_11"/>
</dbReference>
<dbReference type="Pfam" id="PF08241">
    <property type="entry name" value="Methyltransf_11"/>
    <property type="match status" value="1"/>
</dbReference>
<dbReference type="GO" id="GO:0032259">
    <property type="term" value="P:methylation"/>
    <property type="evidence" value="ECO:0007669"/>
    <property type="project" value="UniProtKB-KW"/>
</dbReference>
<protein>
    <submittedName>
        <fullName evidence="3">Malonyl-CoA O-methyltransferase</fullName>
    </submittedName>
</protein>
<organism evidence="3 4">
    <name type="scientific">Hydrogenophilus thermoluteolus</name>
    <name type="common">Pseudomonas hydrogenothermophila</name>
    <dbReference type="NCBI Taxonomy" id="297"/>
    <lineage>
        <taxon>Bacteria</taxon>
        <taxon>Pseudomonadati</taxon>
        <taxon>Pseudomonadota</taxon>
        <taxon>Hydrogenophilia</taxon>
        <taxon>Hydrogenophilales</taxon>
        <taxon>Hydrogenophilaceae</taxon>
        <taxon>Hydrogenophilus</taxon>
    </lineage>
</organism>
<dbReference type="SUPFAM" id="SSF53335">
    <property type="entry name" value="S-adenosyl-L-methionine-dependent methyltransferases"/>
    <property type="match status" value="1"/>
</dbReference>
<evidence type="ECO:0000313" key="4">
    <source>
        <dbReference type="Proteomes" id="UP000262004"/>
    </source>
</evidence>
<accession>A0A2Z6DYH6</accession>
<dbReference type="GO" id="GO:0008757">
    <property type="term" value="F:S-adenosylmethionine-dependent methyltransferase activity"/>
    <property type="evidence" value="ECO:0007669"/>
    <property type="project" value="InterPro"/>
</dbReference>
<dbReference type="CDD" id="cd02440">
    <property type="entry name" value="AdoMet_MTases"/>
    <property type="match status" value="1"/>
</dbReference>
<evidence type="ECO:0000256" key="1">
    <source>
        <dbReference type="SAM" id="MobiDB-lite"/>
    </source>
</evidence>
<name>A0A2Z6DYH6_HYDTE</name>
<dbReference type="AlphaFoldDB" id="A0A2Z6DYH6"/>
<dbReference type="Gene3D" id="3.40.50.150">
    <property type="entry name" value="Vaccinia Virus protein VP39"/>
    <property type="match status" value="1"/>
</dbReference>
<evidence type="ECO:0000259" key="2">
    <source>
        <dbReference type="Pfam" id="PF08241"/>
    </source>
</evidence>
<sequence length="277" mass="29904">MAKRAQMPPSAATREPPAAPKARVRAAFGRRASHTAHHDVAQRKIAATLFAALDAAIAAAEAPLPQTPWLLDAGCGVGRDLPHLKARFPHHRLLALDAAPALLATLPPELATPIVGDLEQLPFPTQTLALYWSNCAWQWTTPALVVGELARTLAPNGWAALSIVLAGTFPELAAAFSELDEPAPLAPLADESTWRQAFACHPWRTLHGTHHTIPLFFATPQELLASIRGVGATATPKTPHRFDRTRPRRLAAALERLRGPHGIPLTYQILTILAQRP</sequence>
<dbReference type="RefSeq" id="WP_119335298.1">
    <property type="nucleotide sequence ID" value="NZ_AP018558.1"/>
</dbReference>
<reference evidence="3 4" key="1">
    <citation type="submission" date="2018-04" db="EMBL/GenBank/DDBJ databases">
        <title>Complete genome sequence of Hydrogenophilus thermoluteolus TH-1.</title>
        <authorList>
            <person name="Arai H."/>
        </authorList>
    </citation>
    <scope>NUCLEOTIDE SEQUENCE [LARGE SCALE GENOMIC DNA]</scope>
    <source>
        <strain evidence="3 4">TH-1</strain>
    </source>
</reference>
<keyword evidence="3" id="KW-0808">Transferase</keyword>